<evidence type="ECO:0000313" key="7">
    <source>
        <dbReference type="EMBL" id="MDR6891880.1"/>
    </source>
</evidence>
<comment type="similarity">
    <text evidence="1 4">Belongs to the D-isomer specific 2-hydroxyacid dehydrogenase family.</text>
</comment>
<dbReference type="PANTHER" id="PTHR10996:SF178">
    <property type="entry name" value="2-HYDROXYACID DEHYDROGENASE YGL185C-RELATED"/>
    <property type="match status" value="1"/>
</dbReference>
<dbReference type="PROSITE" id="PS00671">
    <property type="entry name" value="D_2_HYDROXYACID_DH_3"/>
    <property type="match status" value="1"/>
</dbReference>
<dbReference type="GO" id="GO:0016618">
    <property type="term" value="F:hydroxypyruvate reductase [NAD(P)H] activity"/>
    <property type="evidence" value="ECO:0007669"/>
    <property type="project" value="TreeGrafter"/>
</dbReference>
<evidence type="ECO:0000259" key="5">
    <source>
        <dbReference type="Pfam" id="PF00389"/>
    </source>
</evidence>
<dbReference type="PANTHER" id="PTHR10996">
    <property type="entry name" value="2-HYDROXYACID DEHYDROGENASE-RELATED"/>
    <property type="match status" value="1"/>
</dbReference>
<dbReference type="Pfam" id="PF02826">
    <property type="entry name" value="2-Hacid_dh_C"/>
    <property type="match status" value="1"/>
</dbReference>
<protein>
    <submittedName>
        <fullName evidence="7">Glyoxylate reductase</fullName>
        <ecNumber evidence="7">1.1.1.26</ecNumber>
    </submittedName>
</protein>
<reference evidence="7" key="1">
    <citation type="submission" date="2023-07" db="EMBL/GenBank/DDBJ databases">
        <title>Sequencing the genomes of 1000 actinobacteria strains.</title>
        <authorList>
            <person name="Klenk H.-P."/>
        </authorList>
    </citation>
    <scope>NUCLEOTIDE SEQUENCE</scope>
    <source>
        <strain evidence="7">DSM 13988</strain>
    </source>
</reference>
<accession>A0AAE4C7Z2</accession>
<dbReference type="CDD" id="cd05301">
    <property type="entry name" value="GDH"/>
    <property type="match status" value="1"/>
</dbReference>
<dbReference type="InterPro" id="IPR006139">
    <property type="entry name" value="D-isomer_2_OHA_DH_cat_dom"/>
</dbReference>
<dbReference type="Proteomes" id="UP001247307">
    <property type="component" value="Unassembled WGS sequence"/>
</dbReference>
<evidence type="ECO:0000256" key="4">
    <source>
        <dbReference type="RuleBase" id="RU003719"/>
    </source>
</evidence>
<dbReference type="RefSeq" id="WP_309850168.1">
    <property type="nucleotide sequence ID" value="NZ_BAAAIU010000021.1"/>
</dbReference>
<dbReference type="Gene3D" id="3.40.50.720">
    <property type="entry name" value="NAD(P)-binding Rossmann-like Domain"/>
    <property type="match status" value="2"/>
</dbReference>
<evidence type="ECO:0000259" key="6">
    <source>
        <dbReference type="Pfam" id="PF02826"/>
    </source>
</evidence>
<keyword evidence="3" id="KW-0520">NAD</keyword>
<dbReference type="SUPFAM" id="SSF52283">
    <property type="entry name" value="Formate/glycerate dehydrogenase catalytic domain-like"/>
    <property type="match status" value="1"/>
</dbReference>
<dbReference type="EC" id="1.1.1.26" evidence="7"/>
<evidence type="ECO:0000256" key="3">
    <source>
        <dbReference type="ARBA" id="ARBA00023027"/>
    </source>
</evidence>
<evidence type="ECO:0000256" key="2">
    <source>
        <dbReference type="ARBA" id="ARBA00023002"/>
    </source>
</evidence>
<sequence length="325" mass="34486">MTSRFLVTARIPDAGLDILREAGDVTVLDALPTPEELTQLLASGDYDAVLTQMADKVTEETLADAKVKGIANYAVGYNNIDVAAAGKRGILVANTPGVLSDATADIAFLLLLAVARRLREADALVRAGEFKGTGPMFMLGHDVTGQTLGLAGFGRIARAMARRALGFGMKVVFSPRPPQEREVPVEELGEFAGKVTQLPWEEVLRTSDYLSLHVPLTEDTRHLIDDDAFAAMKDTAILINTARGPVVDEAALVRALNDGVIAGAGLDVYENEPELAEGLVDAPNTVLLPHIGSATTPVRDKMAVLAAEACVDMARGEQPEHPVTA</sequence>
<dbReference type="InterPro" id="IPR006140">
    <property type="entry name" value="D-isomer_DH_NAD-bd"/>
</dbReference>
<name>A0AAE4C7Z2_9MICC</name>
<dbReference type="EMBL" id="JAVDUI010000001">
    <property type="protein sequence ID" value="MDR6891880.1"/>
    <property type="molecule type" value="Genomic_DNA"/>
</dbReference>
<dbReference type="GO" id="GO:0051287">
    <property type="term" value="F:NAD binding"/>
    <property type="evidence" value="ECO:0007669"/>
    <property type="project" value="InterPro"/>
</dbReference>
<evidence type="ECO:0000313" key="8">
    <source>
        <dbReference type="Proteomes" id="UP001247307"/>
    </source>
</evidence>
<feature type="domain" description="D-isomer specific 2-hydroxyacid dehydrogenase NAD-binding" evidence="6">
    <location>
        <begin position="109"/>
        <end position="292"/>
    </location>
</feature>
<gene>
    <name evidence="7" type="ORF">J2S35_000820</name>
</gene>
<evidence type="ECO:0000256" key="1">
    <source>
        <dbReference type="ARBA" id="ARBA00005854"/>
    </source>
</evidence>
<comment type="caution">
    <text evidence="7">The sequence shown here is derived from an EMBL/GenBank/DDBJ whole genome shotgun (WGS) entry which is preliminary data.</text>
</comment>
<dbReference type="SUPFAM" id="SSF51735">
    <property type="entry name" value="NAD(P)-binding Rossmann-fold domains"/>
    <property type="match status" value="1"/>
</dbReference>
<keyword evidence="2 4" id="KW-0560">Oxidoreductase</keyword>
<proteinExistence type="inferred from homology"/>
<dbReference type="InterPro" id="IPR050223">
    <property type="entry name" value="D-isomer_2-hydroxyacid_DH"/>
</dbReference>
<dbReference type="InterPro" id="IPR036291">
    <property type="entry name" value="NAD(P)-bd_dom_sf"/>
</dbReference>
<keyword evidence="8" id="KW-1185">Reference proteome</keyword>
<feature type="domain" description="D-isomer specific 2-hydroxyacid dehydrogenase catalytic" evidence="5">
    <location>
        <begin position="6"/>
        <end position="323"/>
    </location>
</feature>
<dbReference type="FunFam" id="3.40.50.720:FF:000203">
    <property type="entry name" value="D-3-phosphoglycerate dehydrogenase (SerA)"/>
    <property type="match status" value="1"/>
</dbReference>
<organism evidence="7 8">
    <name type="scientific">Falsarthrobacter nasiphocae</name>
    <dbReference type="NCBI Taxonomy" id="189863"/>
    <lineage>
        <taxon>Bacteria</taxon>
        <taxon>Bacillati</taxon>
        <taxon>Actinomycetota</taxon>
        <taxon>Actinomycetes</taxon>
        <taxon>Micrococcales</taxon>
        <taxon>Micrococcaceae</taxon>
        <taxon>Falsarthrobacter</taxon>
    </lineage>
</organism>
<dbReference type="GO" id="GO:0005829">
    <property type="term" value="C:cytosol"/>
    <property type="evidence" value="ECO:0007669"/>
    <property type="project" value="TreeGrafter"/>
</dbReference>
<dbReference type="InterPro" id="IPR029753">
    <property type="entry name" value="D-isomer_DH_CS"/>
</dbReference>
<dbReference type="GO" id="GO:0047964">
    <property type="term" value="F:glyoxylate reductase (NADH) activity"/>
    <property type="evidence" value="ECO:0007669"/>
    <property type="project" value="UniProtKB-EC"/>
</dbReference>
<dbReference type="GO" id="GO:0030267">
    <property type="term" value="F:glyoxylate reductase (NADPH) activity"/>
    <property type="evidence" value="ECO:0007669"/>
    <property type="project" value="TreeGrafter"/>
</dbReference>
<dbReference type="AlphaFoldDB" id="A0AAE4C7Z2"/>
<dbReference type="Pfam" id="PF00389">
    <property type="entry name" value="2-Hacid_dh"/>
    <property type="match status" value="1"/>
</dbReference>